<protein>
    <submittedName>
        <fullName evidence="1">Uncharacterized protein</fullName>
    </submittedName>
</protein>
<sequence length="59" mass="6693">MNPQKGWSQNFEATLFYQNEGILNVFFDFSENEVVSNLQAGFKKPASRVSAVSQTPHEQ</sequence>
<evidence type="ECO:0000313" key="2">
    <source>
        <dbReference type="Proteomes" id="UP000253141"/>
    </source>
</evidence>
<dbReference type="AlphaFoldDB" id="A0A369ILD3"/>
<evidence type="ECO:0000313" key="1">
    <source>
        <dbReference type="EMBL" id="RDB08044.1"/>
    </source>
</evidence>
<comment type="caution">
    <text evidence="1">The sequence shown here is derived from an EMBL/GenBank/DDBJ whole genome shotgun (WGS) entry which is preliminary data.</text>
</comment>
<accession>A0A369ILD3</accession>
<name>A0A369ILD3_9BACT</name>
<organism evidence="1 2">
    <name type="scientific">Runella aurantiaca</name>
    <dbReference type="NCBI Taxonomy" id="2282308"/>
    <lineage>
        <taxon>Bacteria</taxon>
        <taxon>Pseudomonadati</taxon>
        <taxon>Bacteroidota</taxon>
        <taxon>Cytophagia</taxon>
        <taxon>Cytophagales</taxon>
        <taxon>Spirosomataceae</taxon>
        <taxon>Runella</taxon>
    </lineage>
</organism>
<gene>
    <name evidence="1" type="ORF">DVG78_03080</name>
</gene>
<dbReference type="Proteomes" id="UP000253141">
    <property type="component" value="Unassembled WGS sequence"/>
</dbReference>
<dbReference type="EMBL" id="QPIW01000001">
    <property type="protein sequence ID" value="RDB08044.1"/>
    <property type="molecule type" value="Genomic_DNA"/>
</dbReference>
<keyword evidence="2" id="KW-1185">Reference proteome</keyword>
<reference evidence="1 2" key="1">
    <citation type="submission" date="2018-07" db="EMBL/GenBank/DDBJ databases">
        <title>Genome analysis of Runella aurantiaca.</title>
        <authorList>
            <person name="Yang X."/>
        </authorList>
    </citation>
    <scope>NUCLEOTIDE SEQUENCE [LARGE SCALE GENOMIC DNA]</scope>
    <source>
        <strain evidence="1 2">YX9</strain>
    </source>
</reference>
<proteinExistence type="predicted"/>